<dbReference type="Gene3D" id="3.40.109.10">
    <property type="entry name" value="NADH Oxidase"/>
    <property type="match status" value="1"/>
</dbReference>
<reference evidence="2 3" key="1">
    <citation type="submission" date="2024-01" db="EMBL/GenBank/DDBJ databases">
        <authorList>
            <person name="Botero Cardona J."/>
        </authorList>
    </citation>
    <scope>NUCLEOTIDE SEQUENCE [LARGE SCALE GENOMIC DNA]</scope>
    <source>
        <strain evidence="2 3">LMG 33000</strain>
    </source>
</reference>
<evidence type="ECO:0000259" key="1">
    <source>
        <dbReference type="Pfam" id="PF00881"/>
    </source>
</evidence>
<name>A0ABM9N5H2_9LACO</name>
<evidence type="ECO:0000313" key="3">
    <source>
        <dbReference type="Proteomes" id="UP001314241"/>
    </source>
</evidence>
<dbReference type="InterPro" id="IPR033877">
    <property type="entry name" value="Frm2/Hbn1"/>
</dbReference>
<dbReference type="EMBL" id="CAWVOH010000002">
    <property type="protein sequence ID" value="CAK8054444.1"/>
    <property type="molecule type" value="Genomic_DNA"/>
</dbReference>
<dbReference type="Pfam" id="PF00881">
    <property type="entry name" value="Nitroreductase"/>
    <property type="match status" value="1"/>
</dbReference>
<dbReference type="Proteomes" id="UP001314241">
    <property type="component" value="Unassembled WGS sequence"/>
</dbReference>
<evidence type="ECO:0000313" key="2">
    <source>
        <dbReference type="EMBL" id="CAK8054444.1"/>
    </source>
</evidence>
<proteinExistence type="predicted"/>
<protein>
    <submittedName>
        <fullName evidence="2">Fatty acid repression mutant protein (Predicted oxidoreductase) (FMR2)</fullName>
    </submittedName>
</protein>
<gene>
    <name evidence="2" type="ORF">R54876_GBNLAHCA_01013</name>
</gene>
<comment type="caution">
    <text evidence="2">The sequence shown here is derived from an EMBL/GenBank/DDBJ whole genome shotgun (WGS) entry which is preliminary data.</text>
</comment>
<keyword evidence="3" id="KW-1185">Reference proteome</keyword>
<sequence length="199" mass="22394">MTFNELQKKRRSIYQLGDKLTQTPEEIHHMVNEALREAPSAMNSQSVRVLVLTGDSHKKLWDMTLDRLKAVAKSEEAFAKTAAKINGAFKSGFGTVLYFTDTSVVTDLEEAFPAYADNFYDWSEQAIGISTYAVWLTFAENGIGTSNQHYNPLIDADVAREFDVPDTWKLRAEMPFGSIEGPAGEKDYIEDSVRSRLLK</sequence>
<dbReference type="PANTHER" id="PTHR43035">
    <property type="entry name" value="FATTY ACID REPRESSION MUTANT PROTEIN 2-RELATED"/>
    <property type="match status" value="1"/>
</dbReference>
<dbReference type="InterPro" id="IPR029479">
    <property type="entry name" value="Nitroreductase"/>
</dbReference>
<organism evidence="2 3">
    <name type="scientific">Eupransor demetentiae</name>
    <dbReference type="NCBI Taxonomy" id="3109584"/>
    <lineage>
        <taxon>Bacteria</taxon>
        <taxon>Bacillati</taxon>
        <taxon>Bacillota</taxon>
        <taxon>Bacilli</taxon>
        <taxon>Lactobacillales</taxon>
        <taxon>Lactobacillaceae</taxon>
        <taxon>Eupransor</taxon>
    </lineage>
</organism>
<dbReference type="RefSeq" id="WP_349641992.1">
    <property type="nucleotide sequence ID" value="NZ_CAWVOH010000002.1"/>
</dbReference>
<dbReference type="InterPro" id="IPR000415">
    <property type="entry name" value="Nitroreductase-like"/>
</dbReference>
<dbReference type="CDD" id="cd02140">
    <property type="entry name" value="Frm2-like"/>
    <property type="match status" value="1"/>
</dbReference>
<accession>A0ABM9N5H2</accession>
<dbReference type="PANTHER" id="PTHR43035:SF1">
    <property type="entry name" value="FATTY ACID REPRESSION MUTANT PROTEIN 2-RELATED"/>
    <property type="match status" value="1"/>
</dbReference>
<dbReference type="SUPFAM" id="SSF55469">
    <property type="entry name" value="FMN-dependent nitroreductase-like"/>
    <property type="match status" value="1"/>
</dbReference>
<feature type="domain" description="Nitroreductase" evidence="1">
    <location>
        <begin position="8"/>
        <end position="177"/>
    </location>
</feature>